<dbReference type="InterPro" id="IPR020256">
    <property type="entry name" value="Spore_coat_CotJA"/>
</dbReference>
<dbReference type="Proteomes" id="UP000036756">
    <property type="component" value="Unassembled WGS sequence"/>
</dbReference>
<comment type="caution">
    <text evidence="1">The sequence shown here is derived from an EMBL/GenBank/DDBJ whole genome shotgun (WGS) entry which is preliminary data.</text>
</comment>
<accession>A0A0J8DBJ0</accession>
<gene>
    <name evidence="1" type="ORF">CLCY_6c00930</name>
</gene>
<dbReference type="OrthoDB" id="9800571at2"/>
<evidence type="ECO:0008006" key="3">
    <source>
        <dbReference type="Google" id="ProtNLM"/>
    </source>
</evidence>
<dbReference type="STRING" id="1121307.CLCY_6c00930"/>
<reference evidence="1 2" key="1">
    <citation type="submission" date="2015-06" db="EMBL/GenBank/DDBJ databases">
        <title>Draft genome sequence of the purine-degrading Clostridium cylindrosporum HC-1 (DSM 605).</title>
        <authorList>
            <person name="Poehlein A."/>
            <person name="Schiel-Bengelsdorf B."/>
            <person name="Bengelsdorf F."/>
            <person name="Daniel R."/>
            <person name="Duerre P."/>
        </authorList>
    </citation>
    <scope>NUCLEOTIDE SEQUENCE [LARGE SCALE GENOMIC DNA]</scope>
    <source>
        <strain evidence="1 2">DSM 605</strain>
    </source>
</reference>
<organism evidence="1 2">
    <name type="scientific">Clostridium cylindrosporum DSM 605</name>
    <dbReference type="NCBI Taxonomy" id="1121307"/>
    <lineage>
        <taxon>Bacteria</taxon>
        <taxon>Bacillati</taxon>
        <taxon>Bacillota</taxon>
        <taxon>Clostridia</taxon>
        <taxon>Eubacteriales</taxon>
        <taxon>Clostridiaceae</taxon>
        <taxon>Clostridium</taxon>
    </lineage>
</organism>
<dbReference type="RefSeq" id="WP_082141648.1">
    <property type="nucleotide sequence ID" value="NZ_LFVU01000002.1"/>
</dbReference>
<sequence length="57" mass="6976">MYQDKHKDHKCFCIKEYAEAYVLPQVYENLFSVENAFKKGTIFMDLYRPYHQKESIH</sequence>
<evidence type="ECO:0000313" key="1">
    <source>
        <dbReference type="EMBL" id="KMT23212.1"/>
    </source>
</evidence>
<proteinExistence type="predicted"/>
<dbReference type="Pfam" id="PF11007">
    <property type="entry name" value="CotJA"/>
    <property type="match status" value="1"/>
</dbReference>
<dbReference type="EMBL" id="LFVU01000002">
    <property type="protein sequence ID" value="KMT23212.1"/>
    <property type="molecule type" value="Genomic_DNA"/>
</dbReference>
<dbReference type="AlphaFoldDB" id="A0A0J8DBJ0"/>
<evidence type="ECO:0000313" key="2">
    <source>
        <dbReference type="Proteomes" id="UP000036756"/>
    </source>
</evidence>
<name>A0A0J8DBJ0_CLOCY</name>
<keyword evidence="2" id="KW-1185">Reference proteome</keyword>
<protein>
    <recommendedName>
        <fullName evidence="3">Spore coat associated protein CotJA</fullName>
    </recommendedName>
</protein>
<dbReference type="PATRIC" id="fig|1121307.3.peg.2225"/>